<evidence type="ECO:0000313" key="1">
    <source>
        <dbReference type="EMBL" id="AFI84245.1"/>
    </source>
</evidence>
<organism evidence="1 2">
    <name type="scientific">Methylophaga nitratireducenticrescens</name>
    <dbReference type="NCBI Taxonomy" id="754476"/>
    <lineage>
        <taxon>Bacteria</taxon>
        <taxon>Pseudomonadati</taxon>
        <taxon>Pseudomonadota</taxon>
        <taxon>Gammaproteobacteria</taxon>
        <taxon>Thiotrichales</taxon>
        <taxon>Piscirickettsiaceae</taxon>
        <taxon>Methylophaga</taxon>
    </lineage>
</organism>
<keyword evidence="2" id="KW-1185">Reference proteome</keyword>
<dbReference type="STRING" id="754476.Q7A_1415"/>
<gene>
    <name evidence="1" type="ordered locus">Q7A_1415</name>
</gene>
<dbReference type="Proteomes" id="UP000009144">
    <property type="component" value="Chromosome"/>
</dbReference>
<accession>I1XIM6</accession>
<dbReference type="AlphaFoldDB" id="I1XIM6"/>
<reference evidence="1 2" key="1">
    <citation type="journal article" date="2012" name="J. Bacteriol.">
        <title>Complete genome sequences of Methylophaga sp. strain JAM1 and Methylophaga sp. strain JAM7.</title>
        <authorList>
            <person name="Villeneuve C."/>
            <person name="Martineau C."/>
            <person name="Mauffrey F."/>
            <person name="Villemur R."/>
        </authorList>
    </citation>
    <scope>NUCLEOTIDE SEQUENCE [LARGE SCALE GENOMIC DNA]</scope>
    <source>
        <strain evidence="1 2">JAM1</strain>
    </source>
</reference>
<reference evidence="1 2" key="2">
    <citation type="journal article" date="2013" name="Int. J. Syst. Evol. Microbiol.">
        <title>Methylophaga nitratireducenticrescens sp. nov. and Methylophaga frappieri sp. nov., isolated from the biofilm of the methanol-fed denitrification system treating the seawater at the Montreal Biodome.</title>
        <authorList>
            <person name="Villeneuve C."/>
            <person name="Martineau C."/>
            <person name="Mauffrey F."/>
            <person name="Villemur R."/>
        </authorList>
    </citation>
    <scope>NUCLEOTIDE SEQUENCE [LARGE SCALE GENOMIC DNA]</scope>
    <source>
        <strain evidence="1 2">JAM1</strain>
    </source>
</reference>
<protein>
    <submittedName>
        <fullName evidence="1">Membrane protein</fullName>
    </submittedName>
</protein>
<dbReference type="PATRIC" id="fig|754476.3.peg.1399"/>
<dbReference type="KEGG" id="mej:Q7A_1415"/>
<evidence type="ECO:0000313" key="2">
    <source>
        <dbReference type="Proteomes" id="UP000009144"/>
    </source>
</evidence>
<dbReference type="eggNOG" id="COG3307">
    <property type="taxonomic scope" value="Bacteria"/>
</dbReference>
<sequence>MFFLLKRFGTAKGILLSLLIAYLLLPAGFEVDFPVIPPLNKYTLTSLVLLIYLIITNQPTGYKELKGWHKFVLMALIVSPFLTSITNQERYLFIQGLSLYDGLSQSGIEFLNFFPFLLGVAYFNTYDRQVLLLRLVAIAAVLYSIPVLYEIRMSPQLHSTIYGYFPHSFLQQYRDGGFRAVVFLGHGLVVATFLAAGFACLFALHKAQIRAWRFDNRLLLLVLFVTIVLQKSYGAIAYALIAITIISLFSPRKIHLASVSIATIFLTYPITSSIGIFPHQEIVNTAESLSPERAQSLNFRFEHENTLLQHALKKPEFGWGSWGRNRVYDPETGADLSVTDGNWIITLGTGGWLRFITLFYFVVMSIYLAYRTQKYLRGSEDEKNKQYLMSVHSLVVALILLDQMPNSSLHPLYWLVIGALFGRYKKILREWQVNKVNASLK</sequence>
<dbReference type="EMBL" id="CP003390">
    <property type="protein sequence ID" value="AFI84245.1"/>
    <property type="molecule type" value="Genomic_DNA"/>
</dbReference>
<proteinExistence type="predicted"/>
<name>I1XIM6_METNJ</name>
<dbReference type="HOGENOM" id="CLU_586233_0_0_6"/>